<evidence type="ECO:0000256" key="2">
    <source>
        <dbReference type="ARBA" id="ARBA00022737"/>
    </source>
</evidence>
<dbReference type="PROSITE" id="PS50222">
    <property type="entry name" value="EF_HAND_2"/>
    <property type="match status" value="3"/>
</dbReference>
<feature type="compositionally biased region" description="Low complexity" evidence="6">
    <location>
        <begin position="226"/>
        <end position="260"/>
    </location>
</feature>
<protein>
    <recommendedName>
        <fullName evidence="7">EF-hand domain-containing protein</fullName>
    </recommendedName>
</protein>
<dbReference type="AlphaFoldDB" id="A0A7M5XHT8"/>
<reference evidence="8" key="1">
    <citation type="submission" date="2021-01" db="UniProtKB">
        <authorList>
            <consortium name="EnsemblMetazoa"/>
        </authorList>
    </citation>
    <scope>IDENTIFICATION</scope>
</reference>
<dbReference type="SUPFAM" id="SSF47473">
    <property type="entry name" value="EF-hand"/>
    <property type="match status" value="1"/>
</dbReference>
<feature type="compositionally biased region" description="Polar residues" evidence="6">
    <location>
        <begin position="212"/>
        <end position="225"/>
    </location>
</feature>
<keyword evidence="2" id="KW-0677">Repeat</keyword>
<evidence type="ECO:0000313" key="8">
    <source>
        <dbReference type="EnsemblMetazoa" id="CLYHEMP023774.1"/>
    </source>
</evidence>
<keyword evidence="9" id="KW-1185">Reference proteome</keyword>
<dbReference type="InterPro" id="IPR002048">
    <property type="entry name" value="EF_hand_dom"/>
</dbReference>
<feature type="domain" description="EF-hand" evidence="7">
    <location>
        <begin position="148"/>
        <end position="183"/>
    </location>
</feature>
<dbReference type="RefSeq" id="XP_066921175.1">
    <property type="nucleotide sequence ID" value="XM_067065074.1"/>
</dbReference>
<dbReference type="GO" id="GO:0005509">
    <property type="term" value="F:calcium ion binding"/>
    <property type="evidence" value="ECO:0007669"/>
    <property type="project" value="InterPro"/>
</dbReference>
<feature type="compositionally biased region" description="Polar residues" evidence="6">
    <location>
        <begin position="270"/>
        <end position="291"/>
    </location>
</feature>
<keyword evidence="4" id="KW-0455">Luminescence</keyword>
<accession>A0A7M5XHT8</accession>
<evidence type="ECO:0000313" key="9">
    <source>
        <dbReference type="Proteomes" id="UP000594262"/>
    </source>
</evidence>
<evidence type="ECO:0000256" key="5">
    <source>
        <dbReference type="ARBA" id="ARBA00023262"/>
    </source>
</evidence>
<dbReference type="FunFam" id="1.10.238.10:FF:000527">
    <property type="entry name" value="Calmodulin-3"/>
    <property type="match status" value="1"/>
</dbReference>
<keyword evidence="3" id="KW-0106">Calcium</keyword>
<dbReference type="PANTHER" id="PTHR23050">
    <property type="entry name" value="CALCIUM BINDING PROTEIN"/>
    <property type="match status" value="1"/>
</dbReference>
<evidence type="ECO:0000256" key="4">
    <source>
        <dbReference type="ARBA" id="ARBA00023223"/>
    </source>
</evidence>
<dbReference type="GO" id="GO:0008218">
    <property type="term" value="P:bioluminescence"/>
    <property type="evidence" value="ECO:0007669"/>
    <property type="project" value="UniProtKB-KW"/>
</dbReference>
<evidence type="ECO:0000256" key="1">
    <source>
        <dbReference type="ARBA" id="ARBA00007828"/>
    </source>
</evidence>
<dbReference type="PROSITE" id="PS00018">
    <property type="entry name" value="EF_HAND_1"/>
    <property type="match status" value="1"/>
</dbReference>
<dbReference type="Proteomes" id="UP000594262">
    <property type="component" value="Unplaced"/>
</dbReference>
<proteinExistence type="inferred from homology"/>
<dbReference type="Gene3D" id="1.10.238.10">
    <property type="entry name" value="EF-hand"/>
    <property type="match status" value="1"/>
</dbReference>
<dbReference type="OrthoDB" id="435273at2759"/>
<feature type="domain" description="EF-hand" evidence="7">
    <location>
        <begin position="78"/>
        <end position="113"/>
    </location>
</feature>
<dbReference type="SMART" id="SM00054">
    <property type="entry name" value="EFh"/>
    <property type="match status" value="3"/>
</dbReference>
<comment type="similarity">
    <text evidence="1">Belongs to the aequorin family.</text>
</comment>
<dbReference type="InterPro" id="IPR050145">
    <property type="entry name" value="Centrin_CML-like"/>
</dbReference>
<dbReference type="InterPro" id="IPR011992">
    <property type="entry name" value="EF-hand-dom_pair"/>
</dbReference>
<dbReference type="Pfam" id="PF13499">
    <property type="entry name" value="EF-hand_7"/>
    <property type="match status" value="1"/>
</dbReference>
<sequence length="320" mass="36185">MGMLFSKNKLVMKSNSKDNLSDIYIVPPSLKMELELINFTDAEISEVKEAFGLYDKQRNGYISRKSFLTVMRSLGQNPTEDEYDDMLNEVDADRNGLIEFSEFLYLVARHTTNFEETAKYLFHVFDHRGTGYLNKTQLCDVMSLDRGLTSNDIEDLLSFFNSDRNNNVDIDEFVRVLKYLPTSYDEEDQQNSATSPTQQTSKKGGKLPNKTLHPNTSEQKTESMQNTKNLKNSNSNNTSKQINNTSPKKTKTQTSQSSSKNESDKKQTRDNNNTKSTKTQKVSNKNGSVSKPSEKHGAKKALNTKIAVHENGKTTVGIEV</sequence>
<evidence type="ECO:0000256" key="3">
    <source>
        <dbReference type="ARBA" id="ARBA00022837"/>
    </source>
</evidence>
<name>A0A7M5XHT8_9CNID</name>
<evidence type="ECO:0000259" key="7">
    <source>
        <dbReference type="PROSITE" id="PS50222"/>
    </source>
</evidence>
<dbReference type="GeneID" id="136808547"/>
<evidence type="ECO:0000256" key="6">
    <source>
        <dbReference type="SAM" id="MobiDB-lite"/>
    </source>
</evidence>
<keyword evidence="5" id="KW-0599">Photoprotein</keyword>
<dbReference type="EnsemblMetazoa" id="CLYHEMT023774.1">
    <property type="protein sequence ID" value="CLYHEMP023774.1"/>
    <property type="gene ID" value="CLYHEMG023774"/>
</dbReference>
<dbReference type="InterPro" id="IPR018247">
    <property type="entry name" value="EF_Hand_1_Ca_BS"/>
</dbReference>
<organism evidence="8 9">
    <name type="scientific">Clytia hemisphaerica</name>
    <dbReference type="NCBI Taxonomy" id="252671"/>
    <lineage>
        <taxon>Eukaryota</taxon>
        <taxon>Metazoa</taxon>
        <taxon>Cnidaria</taxon>
        <taxon>Hydrozoa</taxon>
        <taxon>Hydroidolina</taxon>
        <taxon>Leptothecata</taxon>
        <taxon>Obeliida</taxon>
        <taxon>Clytiidae</taxon>
        <taxon>Clytia</taxon>
    </lineage>
</organism>
<feature type="compositionally biased region" description="Polar residues" evidence="6">
    <location>
        <begin position="190"/>
        <end position="202"/>
    </location>
</feature>
<feature type="domain" description="EF-hand" evidence="7">
    <location>
        <begin position="42"/>
        <end position="77"/>
    </location>
</feature>
<feature type="region of interest" description="Disordered" evidence="6">
    <location>
        <begin position="185"/>
        <end position="320"/>
    </location>
</feature>
<dbReference type="CDD" id="cd00051">
    <property type="entry name" value="EFh"/>
    <property type="match status" value="1"/>
</dbReference>